<protein>
    <submittedName>
        <fullName evidence="1">DUF6421 family protein</fullName>
    </submittedName>
</protein>
<proteinExistence type="predicted"/>
<dbReference type="Pfam" id="PF19985">
    <property type="entry name" value="DUF6421"/>
    <property type="match status" value="1"/>
</dbReference>
<accession>A0ABP4KY81</accession>
<dbReference type="RefSeq" id="WP_344295782.1">
    <property type="nucleotide sequence ID" value="NZ_BAAAPF010000508.1"/>
</dbReference>
<dbReference type="Proteomes" id="UP001500443">
    <property type="component" value="Unassembled WGS sequence"/>
</dbReference>
<keyword evidence="2" id="KW-1185">Reference proteome</keyword>
<evidence type="ECO:0000313" key="1">
    <source>
        <dbReference type="EMBL" id="GAA1512634.1"/>
    </source>
</evidence>
<gene>
    <name evidence="1" type="ORF">GCM10009802_66090</name>
</gene>
<reference evidence="2" key="1">
    <citation type="journal article" date="2019" name="Int. J. Syst. Evol. Microbiol.">
        <title>The Global Catalogue of Microorganisms (GCM) 10K type strain sequencing project: providing services to taxonomists for standard genome sequencing and annotation.</title>
        <authorList>
            <consortium name="The Broad Institute Genomics Platform"/>
            <consortium name="The Broad Institute Genome Sequencing Center for Infectious Disease"/>
            <person name="Wu L."/>
            <person name="Ma J."/>
        </authorList>
    </citation>
    <scope>NUCLEOTIDE SEQUENCE [LARGE SCALE GENOMIC DNA]</scope>
    <source>
        <strain evidence="2">JCM 15481</strain>
    </source>
</reference>
<name>A0ABP4KY81_9ACTN</name>
<dbReference type="InterPro" id="IPR046306">
    <property type="entry name" value="DUF6421"/>
</dbReference>
<sequence length="469" mass="52919">MTEILASATAEGDVLSAADAPRIVEHPAWARLKAAVEEIRPWQSKDGSVDFEAEGAPARSTAEDAVERAAAAVRELSPLVPHDAAYHDAVVADLRKWAANGFGVPDFLDSVLAFHPAGHRADGLQHLVVFPMYTQNGNPDRNFEAVVIRVVWPGWLAELERTRYDNPMFLGITFEDFTSGYDTNSAVLFPETIAMREVPPRFTWGAIFCDREAARFRRVSTAAVEATGLELPEDARGLLTDQERAQQAFVLWDMVHDRTHSHGDLPFDPFMIKQRQPFWMYGIEELRCDLTAFHEAGKLAADGYPQGRDVQYTVLMDRLFRFPVTGERNRNYDGLGGQLLFAYLHRHDALRWTDNRLSVDWDRAREVTGRLRNEIETLYREGIDRPKLVHWFRAYDLVSAYLAPHPGSTWAKGPDALDLDKPPRKLVDDVLPDEFPLSMFYEALAKKLRKVIESTRGITAESAELAEAA</sequence>
<organism evidence="1 2">
    <name type="scientific">Streptomyces synnematoformans</name>
    <dbReference type="NCBI Taxonomy" id="415721"/>
    <lineage>
        <taxon>Bacteria</taxon>
        <taxon>Bacillati</taxon>
        <taxon>Actinomycetota</taxon>
        <taxon>Actinomycetes</taxon>
        <taxon>Kitasatosporales</taxon>
        <taxon>Streptomycetaceae</taxon>
        <taxon>Streptomyces</taxon>
    </lineage>
</organism>
<dbReference type="EMBL" id="BAAAPF010000508">
    <property type="protein sequence ID" value="GAA1512634.1"/>
    <property type="molecule type" value="Genomic_DNA"/>
</dbReference>
<evidence type="ECO:0000313" key="2">
    <source>
        <dbReference type="Proteomes" id="UP001500443"/>
    </source>
</evidence>
<comment type="caution">
    <text evidence="1">The sequence shown here is derived from an EMBL/GenBank/DDBJ whole genome shotgun (WGS) entry which is preliminary data.</text>
</comment>